<proteinExistence type="predicted"/>
<organism evidence="3 4">
    <name type="scientific">Haloactinospora alba</name>
    <dbReference type="NCBI Taxonomy" id="405555"/>
    <lineage>
        <taxon>Bacteria</taxon>
        <taxon>Bacillati</taxon>
        <taxon>Actinomycetota</taxon>
        <taxon>Actinomycetes</taxon>
        <taxon>Streptosporangiales</taxon>
        <taxon>Nocardiopsidaceae</taxon>
        <taxon>Haloactinospora</taxon>
    </lineage>
</organism>
<comment type="caution">
    <text evidence="3">The sequence shown here is derived from an EMBL/GenBank/DDBJ whole genome shotgun (WGS) entry which is preliminary data.</text>
</comment>
<evidence type="ECO:0000313" key="4">
    <source>
        <dbReference type="Proteomes" id="UP000317422"/>
    </source>
</evidence>
<feature type="transmembrane region" description="Helical" evidence="2">
    <location>
        <begin position="67"/>
        <end position="86"/>
    </location>
</feature>
<feature type="region of interest" description="Disordered" evidence="1">
    <location>
        <begin position="1"/>
        <end position="56"/>
    </location>
</feature>
<reference evidence="3 4" key="1">
    <citation type="submission" date="2019-06" db="EMBL/GenBank/DDBJ databases">
        <title>Sequencing the genomes of 1000 actinobacteria strains.</title>
        <authorList>
            <person name="Klenk H.-P."/>
        </authorList>
    </citation>
    <scope>NUCLEOTIDE SEQUENCE [LARGE SCALE GENOMIC DNA]</scope>
    <source>
        <strain evidence="3 4">DSM 45015</strain>
    </source>
</reference>
<keyword evidence="2" id="KW-0472">Membrane</keyword>
<dbReference type="EMBL" id="VFQC01000001">
    <property type="protein sequence ID" value="TQN30998.1"/>
    <property type="molecule type" value="Genomic_DNA"/>
</dbReference>
<feature type="transmembrane region" description="Helical" evidence="2">
    <location>
        <begin position="98"/>
        <end position="121"/>
    </location>
</feature>
<protein>
    <submittedName>
        <fullName evidence="3">Uncharacterized protein</fullName>
    </submittedName>
</protein>
<keyword evidence="2" id="KW-0812">Transmembrane</keyword>
<dbReference type="AlphaFoldDB" id="A0A543NGM0"/>
<keyword evidence="2" id="KW-1133">Transmembrane helix</keyword>
<evidence type="ECO:0000313" key="3">
    <source>
        <dbReference type="EMBL" id="TQN30998.1"/>
    </source>
</evidence>
<sequence>MNTGTNNEDNGAAGADPSGRPEMAAPHTEGDNTDGTTEPVEDEEETTEHSAGFGAAPPAGGILSAESFSVAALLATGAGLVGTRLAEMLASVTAQSQSSVVSSVILGDGVTVVLGVLLGAVSLGMNGPASRPWAQWVAAACVLVGVLFLIGSAAAYVSVPPPAPFGPGTGN</sequence>
<feature type="transmembrane region" description="Helical" evidence="2">
    <location>
        <begin position="133"/>
        <end position="157"/>
    </location>
</feature>
<accession>A0A543NGM0</accession>
<gene>
    <name evidence="3" type="ORF">FHX37_0887</name>
</gene>
<dbReference type="RefSeq" id="WP_141922276.1">
    <property type="nucleotide sequence ID" value="NZ_VFQC01000001.1"/>
</dbReference>
<name>A0A543NGM0_9ACTN</name>
<dbReference type="Proteomes" id="UP000317422">
    <property type="component" value="Unassembled WGS sequence"/>
</dbReference>
<keyword evidence="4" id="KW-1185">Reference proteome</keyword>
<evidence type="ECO:0000256" key="1">
    <source>
        <dbReference type="SAM" id="MobiDB-lite"/>
    </source>
</evidence>
<evidence type="ECO:0000256" key="2">
    <source>
        <dbReference type="SAM" id="Phobius"/>
    </source>
</evidence>